<feature type="compositionally biased region" description="Polar residues" evidence="3">
    <location>
        <begin position="256"/>
        <end position="276"/>
    </location>
</feature>
<feature type="domain" description="Ras-GAP" evidence="4">
    <location>
        <begin position="1358"/>
        <end position="1549"/>
    </location>
</feature>
<sequence>MIPGSGQSARRAPSFGLASQASSKLRRMRGSSNALPPVPPKSATASASASAVSIASSPMSPHASTFQDRLIEALVKRVKQSLPFFSGQDLTAIEVDESVKQTVETLVEMARAGVSMIVRQLVDILSMLDKQRENNLEHKLLVQVLQSQLLIIKILDLCVTFHWHCHRDKCLGIGYPANGSATSLSSNAPYAQGNHPSTIAHTSGTPWVDPPVLDGSLAKATLELVSGVLRRCAAQGGGELSFHDFEAIEAVATITPGDSPNSSTTSLPQKTPTGATSNKSPPPSTTGGTNNGSGGSAHGSSSGSSRSKAPQDPYAVHHKPFALRPTFITMAQEPAALHTQIAKFAGRIVFFLSASNWSTVYSAFRQQLFSLSSQYTEESANLTDLRLIANSALDRKKLVQVLSDVGSLLYNFKRESQLRMAASIGTAIWNWIDIFPDEYREASQSSRALSGAPERVFDAYYQILDEHNRPQLWPALSALLSISPERIRQAEGSRGGFTSLFNRSSSRKPQHFLENVARGLMHTRTLEASITSYNALCRAAIHIPPNAGNIAIRALAPDLAEAIRNRIMTPNPPLKGFHETTEPIDLKVMSEAMVTIYRFNPHMALETVFLPCLAANRSDGVKCCVVRALITLATEAPRMQWQAPLNALYPEITPLLRDLFGALSCRKKEIDASGRSVFKSQLPRIKQDGQTSDRDLLMLAIMSLWRIELGFFYYGITEDQTRVFVREAGQILLRKESTMLRMSGARTFGGLFMFALSFQPGDECYEGGVYYLTAGMPITLSFASDMFMKNPDVMALQGLAVQQMSAVLPTYANPMVEDIGGWKSSPVRMPSFAAGEICLLVALTSHSMDQTVLAASNLRALAAAEILTSDSLAPPAYLSAEEVNLRWYAYKQLADPDAPITGRLANQKRMRRLLQNVAFVNGINIMAWEECYRRWFSLLHYIRSAKEYAKRSIPETDGRTIDDILADWQHLCLFLASFGGCCMTDLTASEVEIPKLPPDFLMGRHHLGHAPKEMMRQFIGTVRELLVSDNPMVRETAREAFGSELHPACFILLLPQIEKSIGTTLQPSGKLEWDPARVLFVDQLLSMFKSLVERTDQPQHATNVDGSAVMLLFVSFLARADTSEAAFRLKTKFCALVEVVFSKRDMFPIRQENQLRKDLLDKIFDWIAAAQAMSGESPLARLYIDCEIAGLRAASRLLENQSLSSLEGKPSIGHNADSDNIASMLFYRYFTTFMVALGQDEPQIDGRSSHSVTSSLRGKRTSSDTATIKKLVIEGLVNMLVANNTVGPKYCLTLGFHEDVTRRTVFAEVFSRLVRQGTKFDTSKPAEKSTPRMLLCDHVKTSTPLLALAICQVCPESEAESMVSVLLRIFSTRKAAMSLLKSVIDQELQSNSNSMGHFRNNSMRVRLLSTFAKLQSEEFLRRLINPVIEQMASVPDAQYETDPLKAGNYILDDNVSNLEVITQMFLDNLFNAVDLIPSVIRELCSHIYRSMADESPELQILPVISFIFLRVISPGLAVPESIGVDLPSDNQAIQRGLILIAKTIQQLANNTRLNSGIKSPTENINVNVMAMMQFCQSLVADTTSSVELDDPVIAIPYDESDGIMLHRFLHMHSDKVSRELMALPAFSPLDEDKARRTIAWDAVSALLLEIGIPMEIPRLMPQSQREHNAYREFMQRNTNRNVDSVKDIFVKISSTKGGKAVFGLFMSRINVETDDIELLITHIFKCLKSVNLHGSRFDIIVDCSGFNAASDIPLSWWLNCLALIPEDFLARLTGVYIVNANIAAQRFLRKLYYVCWGLESPTTIVAVTSWLDLREQMPTLDIENISKTSSMDTELRDTFDGLEFHQVPEPPLRVTFELAASHIRIVSKRPQQIWPGLNCKFTEIITLEEVGELLSISASGEDEFVIRPQHGRPSFLTSKTMPTIVNAVRAATGRLKQYQPALSKEVVRVEATTATLINVALVNMSHRHDELRLAMLNLLHDVANFLGLRDMPLLPPAGSFVPSNPFAIANDFSKRLANHFPDLTLEFLQEFSTSLGKYELEQRPTAVQHVAAWVRNLALFCNPASPHYDATGSKLRETLRMLLEMTVKHEEVYGIIQRHVWVEISRLETETINYVLDELIFAATTSGIGTRSCEVVADTLVSLASIHVRGKLLARLRKAFTKESVLNSKQLSDDGAWHQLAALTRLALVACHHGRFPYQIQLFVPELVHAMTLIVCHGPIMLRTSLHSMACNMIQALYLARCDDPEASRTLTGLLDEFLTDEVTLLFGIQRPGPGEDFEPVRISSEAHIASVEGLTVLFQRVMIAAAASETLANVWRARWMSLISSCAMFMWPAIQSRAFLAFACLATSDVDDGFVEQMLGCLRDTLSAGKNIDMAQACVLLRALSTVVPILRHDSIYLPQMFWLAAGIIASTSNVLYPEASKLMAAVVMELEEQGIFEDHGMAYVLIEAREPLMESITHMEDMLTLSFESAFAFSIASIVFRGVRHGSLRSSAEMLLRTLLQVNARTMRYMRNNPDGMHRPIDDNSLPFFLALTSYSTTQESFARLLDDADAAPGWTETARLRSKDSLPVVSVDMLGVSDLRTAVLAAAFLVSTLPNANGDAKERDIMYKLLSDTGSHYPQIVALACKHTLNSMGSIDDSITSVFASSSSQSMASALTLLRLSMFDFGGINSPPGSGALGSPYAPSMVDSLGDSISLHSTTEMGTLLETYSMDGMLGITSTLLVESPIFSEKMLLLVADMVTTMLKPD</sequence>
<evidence type="ECO:0000313" key="5">
    <source>
        <dbReference type="EMBL" id="KZV82855.1"/>
    </source>
</evidence>
<organism evidence="5 6">
    <name type="scientific">Exidia glandulosa HHB12029</name>
    <dbReference type="NCBI Taxonomy" id="1314781"/>
    <lineage>
        <taxon>Eukaryota</taxon>
        <taxon>Fungi</taxon>
        <taxon>Dikarya</taxon>
        <taxon>Basidiomycota</taxon>
        <taxon>Agaricomycotina</taxon>
        <taxon>Agaricomycetes</taxon>
        <taxon>Auriculariales</taxon>
        <taxon>Exidiaceae</taxon>
        <taxon>Exidia</taxon>
    </lineage>
</organism>
<dbReference type="InterPro" id="IPR016024">
    <property type="entry name" value="ARM-type_fold"/>
</dbReference>
<dbReference type="SMART" id="SM00323">
    <property type="entry name" value="RasGAP"/>
    <property type="match status" value="1"/>
</dbReference>
<dbReference type="InterPro" id="IPR001251">
    <property type="entry name" value="CRAL-TRIO_dom"/>
</dbReference>
<dbReference type="EMBL" id="KV426301">
    <property type="protein sequence ID" value="KZV82855.1"/>
    <property type="molecule type" value="Genomic_DNA"/>
</dbReference>
<feature type="compositionally biased region" description="Low complexity" evidence="3">
    <location>
        <begin position="298"/>
        <end position="307"/>
    </location>
</feature>
<dbReference type="InterPro" id="IPR039360">
    <property type="entry name" value="Ras_GTPase"/>
</dbReference>
<dbReference type="Pfam" id="PF13716">
    <property type="entry name" value="CRAL_TRIO_2"/>
    <property type="match status" value="1"/>
</dbReference>
<dbReference type="GO" id="GO:0005096">
    <property type="term" value="F:GTPase activator activity"/>
    <property type="evidence" value="ECO:0007669"/>
    <property type="project" value="UniProtKB-KW"/>
</dbReference>
<reference evidence="5 6" key="1">
    <citation type="journal article" date="2016" name="Mol. Biol. Evol.">
        <title>Comparative Genomics of Early-Diverging Mushroom-Forming Fungi Provides Insights into the Origins of Lignocellulose Decay Capabilities.</title>
        <authorList>
            <person name="Nagy L.G."/>
            <person name="Riley R."/>
            <person name="Tritt A."/>
            <person name="Adam C."/>
            <person name="Daum C."/>
            <person name="Floudas D."/>
            <person name="Sun H."/>
            <person name="Yadav J.S."/>
            <person name="Pangilinan J."/>
            <person name="Larsson K.H."/>
            <person name="Matsuura K."/>
            <person name="Barry K."/>
            <person name="Labutti K."/>
            <person name="Kuo R."/>
            <person name="Ohm R.A."/>
            <person name="Bhattacharya S.S."/>
            <person name="Shirouzu T."/>
            <person name="Yoshinaga Y."/>
            <person name="Martin F.M."/>
            <person name="Grigoriev I.V."/>
            <person name="Hibbett D.S."/>
        </authorList>
    </citation>
    <scope>NUCLEOTIDE SEQUENCE [LARGE SCALE GENOMIC DNA]</scope>
    <source>
        <strain evidence="5 6">HHB12029</strain>
    </source>
</reference>
<dbReference type="Gene3D" id="3.40.525.10">
    <property type="entry name" value="CRAL-TRIO lipid binding domain"/>
    <property type="match status" value="1"/>
</dbReference>
<dbReference type="PROSITE" id="PS50018">
    <property type="entry name" value="RAS_GTPASE_ACTIV_2"/>
    <property type="match status" value="1"/>
</dbReference>
<dbReference type="InParanoid" id="A0A165CPI1"/>
<dbReference type="PANTHER" id="PTHR10194">
    <property type="entry name" value="RAS GTPASE-ACTIVATING PROTEINS"/>
    <property type="match status" value="1"/>
</dbReference>
<dbReference type="PANTHER" id="PTHR10194:SF142">
    <property type="entry name" value="NEUROFIBROMIN"/>
    <property type="match status" value="1"/>
</dbReference>
<dbReference type="Gene3D" id="1.10.506.10">
    <property type="entry name" value="GTPase Activation - p120gap, domain 1"/>
    <property type="match status" value="2"/>
</dbReference>
<protein>
    <recommendedName>
        <fullName evidence="4">Ras-GAP domain-containing protein</fullName>
    </recommendedName>
</protein>
<dbReference type="SUPFAM" id="SSF48350">
    <property type="entry name" value="GTPase activation domain, GAP"/>
    <property type="match status" value="1"/>
</dbReference>
<proteinExistence type="predicted"/>
<evidence type="ECO:0000259" key="4">
    <source>
        <dbReference type="PROSITE" id="PS50018"/>
    </source>
</evidence>
<keyword evidence="1" id="KW-0343">GTPase activation</keyword>
<dbReference type="SUPFAM" id="SSF48371">
    <property type="entry name" value="ARM repeat"/>
    <property type="match status" value="1"/>
</dbReference>
<feature type="region of interest" description="Disordered" evidence="3">
    <location>
        <begin position="254"/>
        <end position="313"/>
    </location>
</feature>
<keyword evidence="6" id="KW-1185">Reference proteome</keyword>
<gene>
    <name evidence="5" type="ORF">EXIGLDRAFT_778147</name>
</gene>
<evidence type="ECO:0000256" key="3">
    <source>
        <dbReference type="SAM" id="MobiDB-lite"/>
    </source>
</evidence>
<accession>A0A165CPI1</accession>
<evidence type="ECO:0000256" key="1">
    <source>
        <dbReference type="ARBA" id="ARBA00022468"/>
    </source>
</evidence>
<keyword evidence="2" id="KW-0597">Phosphoprotein</keyword>
<evidence type="ECO:0000313" key="6">
    <source>
        <dbReference type="Proteomes" id="UP000077266"/>
    </source>
</evidence>
<dbReference type="STRING" id="1314781.A0A165CPI1"/>
<dbReference type="InterPro" id="IPR036865">
    <property type="entry name" value="CRAL-TRIO_dom_sf"/>
</dbReference>
<feature type="region of interest" description="Disordered" evidence="3">
    <location>
        <begin position="1"/>
        <end position="43"/>
    </location>
</feature>
<name>A0A165CPI1_EXIGL</name>
<evidence type="ECO:0000256" key="2">
    <source>
        <dbReference type="ARBA" id="ARBA00022553"/>
    </source>
</evidence>
<dbReference type="Proteomes" id="UP000077266">
    <property type="component" value="Unassembled WGS sequence"/>
</dbReference>
<dbReference type="Pfam" id="PF00616">
    <property type="entry name" value="RasGAP"/>
    <property type="match status" value="1"/>
</dbReference>
<dbReference type="InterPro" id="IPR001936">
    <property type="entry name" value="RasGAP_dom"/>
</dbReference>
<dbReference type="InterPro" id="IPR008936">
    <property type="entry name" value="Rho_GTPase_activation_prot"/>
</dbReference>
<dbReference type="OrthoDB" id="28245at2759"/>